<gene>
    <name evidence="1" type="ORF">SEA_JETBLADE_72</name>
</gene>
<accession>A0A2D1GCT8</accession>
<proteinExistence type="predicted"/>
<name>A0A2D1GCT8_9CAUD</name>
<organism evidence="1 2">
    <name type="scientific">Mycobacterium phage JetBlade</name>
    <dbReference type="NCBI Taxonomy" id="2041534"/>
    <lineage>
        <taxon>Viruses</taxon>
        <taxon>Duplodnaviria</taxon>
        <taxon>Heunggongvirae</taxon>
        <taxon>Uroviricota</taxon>
        <taxon>Caudoviricetes</taxon>
        <taxon>Backyardiganvirus</taxon>
        <taxon>Backyardiganvirus peaches</taxon>
    </lineage>
</organism>
<reference evidence="1 2" key="1">
    <citation type="submission" date="2017-09" db="EMBL/GenBank/DDBJ databases">
        <authorList>
            <person name="Tran T.C."/>
            <person name="Otero C.E."/>
            <person name="Fishburn E.T."/>
            <person name="Noeker J.A."/>
            <person name="Schulte S.B."/>
            <person name="Totten M.E."/>
            <person name="Stevens M."/>
            <person name="Koga A.P."/>
            <person name="Daniels R.L."/>
            <person name="Butela K.A."/>
            <person name="Garlena R.A."/>
            <person name="Russell D.A."/>
            <person name="Pope W.H."/>
            <person name="Jacobs-Sera D."/>
            <person name="Hendrix R.W."/>
            <person name="Hatfull G.F."/>
        </authorList>
    </citation>
    <scope>NUCLEOTIDE SEQUENCE [LARGE SCALE GENOMIC DNA]</scope>
</reference>
<sequence length="69" mass="7519">MGRHLRDPAGVQVTVRWLAGAAPCQGQGLTTKARCRDCPWESRATTARALGIAVRVHETTGHRVKVREA</sequence>
<dbReference type="EMBL" id="MF919509">
    <property type="protein sequence ID" value="ATN89520.1"/>
    <property type="molecule type" value="Genomic_DNA"/>
</dbReference>
<protein>
    <submittedName>
        <fullName evidence="1">Uncharacterized protein</fullName>
    </submittedName>
</protein>
<evidence type="ECO:0000313" key="2">
    <source>
        <dbReference type="Proteomes" id="UP000230141"/>
    </source>
</evidence>
<evidence type="ECO:0000313" key="1">
    <source>
        <dbReference type="EMBL" id="ATN89520.1"/>
    </source>
</evidence>
<dbReference type="Proteomes" id="UP000230141">
    <property type="component" value="Segment"/>
</dbReference>